<accession>A0A5B7GAJ7</accession>
<keyword evidence="2" id="KW-1185">Reference proteome</keyword>
<comment type="caution">
    <text evidence="1">The sequence shown here is derived from an EMBL/GenBank/DDBJ whole genome shotgun (WGS) entry which is preliminary data.</text>
</comment>
<evidence type="ECO:0000313" key="1">
    <source>
        <dbReference type="EMBL" id="MPC57300.1"/>
    </source>
</evidence>
<gene>
    <name evidence="1" type="ORF">E2C01_051276</name>
</gene>
<organism evidence="1 2">
    <name type="scientific">Portunus trituberculatus</name>
    <name type="common">Swimming crab</name>
    <name type="synonym">Neptunus trituberculatus</name>
    <dbReference type="NCBI Taxonomy" id="210409"/>
    <lineage>
        <taxon>Eukaryota</taxon>
        <taxon>Metazoa</taxon>
        <taxon>Ecdysozoa</taxon>
        <taxon>Arthropoda</taxon>
        <taxon>Crustacea</taxon>
        <taxon>Multicrustacea</taxon>
        <taxon>Malacostraca</taxon>
        <taxon>Eumalacostraca</taxon>
        <taxon>Eucarida</taxon>
        <taxon>Decapoda</taxon>
        <taxon>Pleocyemata</taxon>
        <taxon>Brachyura</taxon>
        <taxon>Eubrachyura</taxon>
        <taxon>Portunoidea</taxon>
        <taxon>Portunidae</taxon>
        <taxon>Portuninae</taxon>
        <taxon>Portunus</taxon>
    </lineage>
</organism>
<reference evidence="1 2" key="1">
    <citation type="submission" date="2019-05" db="EMBL/GenBank/DDBJ databases">
        <title>Another draft genome of Portunus trituberculatus and its Hox gene families provides insights of decapod evolution.</title>
        <authorList>
            <person name="Jeong J.-H."/>
            <person name="Song I."/>
            <person name="Kim S."/>
            <person name="Choi T."/>
            <person name="Kim D."/>
            <person name="Ryu S."/>
            <person name="Kim W."/>
        </authorList>
    </citation>
    <scope>NUCLEOTIDE SEQUENCE [LARGE SCALE GENOMIC DNA]</scope>
    <source>
        <tissue evidence="1">Muscle</tissue>
    </source>
</reference>
<dbReference type="Proteomes" id="UP000324222">
    <property type="component" value="Unassembled WGS sequence"/>
</dbReference>
<dbReference type="EMBL" id="VSRR010014671">
    <property type="protein sequence ID" value="MPC57300.1"/>
    <property type="molecule type" value="Genomic_DNA"/>
</dbReference>
<protein>
    <submittedName>
        <fullName evidence="1">Uncharacterized protein</fullName>
    </submittedName>
</protein>
<evidence type="ECO:0000313" key="2">
    <source>
        <dbReference type="Proteomes" id="UP000324222"/>
    </source>
</evidence>
<sequence>MATACQEKINICHQIFTFLNPLMGTCLHLESQVSGFEKVRHFSHTPGSKVYRSESSVCWSSDLEEDSRVPRW</sequence>
<dbReference type="AlphaFoldDB" id="A0A5B7GAJ7"/>
<proteinExistence type="predicted"/>
<name>A0A5B7GAJ7_PORTR</name>